<protein>
    <submittedName>
        <fullName evidence="1">Uncharacterized protein</fullName>
    </submittedName>
</protein>
<proteinExistence type="predicted"/>
<dbReference type="EMBL" id="ACKO02000003">
    <property type="protein sequence ID" value="EET45569.1"/>
    <property type="molecule type" value="Genomic_DNA"/>
</dbReference>
<sequence>MDKQNQTVEQGIYCGLGQSRIMPYRFICHRNICFTVKHGKIRAQNNIVD</sequence>
<accession>C6M2P8</accession>
<name>C6M2P8_NEISI</name>
<gene>
    <name evidence="1" type="ORF">NEISICOT_00787</name>
</gene>
<organism evidence="1 2">
    <name type="scientific">Neisseria sicca ATCC 29256</name>
    <dbReference type="NCBI Taxonomy" id="547045"/>
    <lineage>
        <taxon>Bacteria</taxon>
        <taxon>Pseudomonadati</taxon>
        <taxon>Pseudomonadota</taxon>
        <taxon>Betaproteobacteria</taxon>
        <taxon>Neisseriales</taxon>
        <taxon>Neisseriaceae</taxon>
        <taxon>Neisseria</taxon>
    </lineage>
</organism>
<dbReference type="Proteomes" id="UP000005365">
    <property type="component" value="Unassembled WGS sequence"/>
</dbReference>
<evidence type="ECO:0000313" key="1">
    <source>
        <dbReference type="EMBL" id="EET45569.1"/>
    </source>
</evidence>
<evidence type="ECO:0000313" key="2">
    <source>
        <dbReference type="Proteomes" id="UP000005365"/>
    </source>
</evidence>
<keyword evidence="2" id="KW-1185">Reference proteome</keyword>
<comment type="caution">
    <text evidence="1">The sequence shown here is derived from an EMBL/GenBank/DDBJ whole genome shotgun (WGS) entry which is preliminary data.</text>
</comment>
<dbReference type="AlphaFoldDB" id="C6M2P8"/>
<reference evidence="1" key="1">
    <citation type="submission" date="2009-07" db="EMBL/GenBank/DDBJ databases">
        <authorList>
            <person name="Weinstock G."/>
            <person name="Sodergren E."/>
            <person name="Clifton S."/>
            <person name="Fulton L."/>
            <person name="Fulton B."/>
            <person name="Courtney L."/>
            <person name="Fronick C."/>
            <person name="Harrison M."/>
            <person name="Strong C."/>
            <person name="Farmer C."/>
            <person name="Delahaunty K."/>
            <person name="Markovic C."/>
            <person name="Hall O."/>
            <person name="Minx P."/>
            <person name="Tomlinson C."/>
            <person name="Mitreva M."/>
            <person name="Nelson J."/>
            <person name="Hou S."/>
            <person name="Wollam A."/>
            <person name="Pepin K.H."/>
            <person name="Johnson M."/>
            <person name="Bhonagiri V."/>
            <person name="Nash W.E."/>
            <person name="Warren W."/>
            <person name="Chinwalla A."/>
            <person name="Mardis E.R."/>
            <person name="Wilson R.K."/>
        </authorList>
    </citation>
    <scope>NUCLEOTIDE SEQUENCE [LARGE SCALE GENOMIC DNA]</scope>
    <source>
        <strain evidence="1">ATCC 29256</strain>
    </source>
</reference>